<reference evidence="1" key="1">
    <citation type="journal article" date="2021" name="Microb. Physiol.">
        <title>Proteogenomic Insights into the Physiology of Marine, Sulfate-Reducing, Filamentous Desulfonema limicola and Desulfonema magnum.</title>
        <authorList>
            <person name="Schnaars V."/>
            <person name="Wohlbrand L."/>
            <person name="Scheve S."/>
            <person name="Hinrichs C."/>
            <person name="Reinhardt R."/>
            <person name="Rabus R."/>
        </authorList>
    </citation>
    <scope>NUCLEOTIDE SEQUENCE</scope>
    <source>
        <strain evidence="1">4be13</strain>
    </source>
</reference>
<dbReference type="Proteomes" id="UP000663722">
    <property type="component" value="Chromosome"/>
</dbReference>
<evidence type="ECO:0000313" key="1">
    <source>
        <dbReference type="EMBL" id="QTA92775.1"/>
    </source>
</evidence>
<protein>
    <submittedName>
        <fullName evidence="1">Uncharacterized protein</fullName>
    </submittedName>
</protein>
<sequence>MLLFFKTGKAPVANEIGAFSVFYLFIPHKVRNGRKPRFVTRSRETFL</sequence>
<name>A0A975GT61_9BACT</name>
<accession>A0A975GT61</accession>
<gene>
    <name evidence="1" type="ORF">dnm_088650</name>
</gene>
<dbReference type="AlphaFoldDB" id="A0A975GT61"/>
<keyword evidence="2" id="KW-1185">Reference proteome</keyword>
<dbReference type="EMBL" id="CP061800">
    <property type="protein sequence ID" value="QTA92775.1"/>
    <property type="molecule type" value="Genomic_DNA"/>
</dbReference>
<dbReference type="KEGG" id="dmm:dnm_088650"/>
<organism evidence="1 2">
    <name type="scientific">Desulfonema magnum</name>
    <dbReference type="NCBI Taxonomy" id="45655"/>
    <lineage>
        <taxon>Bacteria</taxon>
        <taxon>Pseudomonadati</taxon>
        <taxon>Thermodesulfobacteriota</taxon>
        <taxon>Desulfobacteria</taxon>
        <taxon>Desulfobacterales</taxon>
        <taxon>Desulfococcaceae</taxon>
        <taxon>Desulfonema</taxon>
    </lineage>
</organism>
<evidence type="ECO:0000313" key="2">
    <source>
        <dbReference type="Proteomes" id="UP000663722"/>
    </source>
</evidence>
<proteinExistence type="predicted"/>